<evidence type="ECO:0000256" key="7">
    <source>
        <dbReference type="ARBA" id="ARBA00022989"/>
    </source>
</evidence>
<evidence type="ECO:0000256" key="2">
    <source>
        <dbReference type="ARBA" id="ARBA00022475"/>
    </source>
</evidence>
<keyword evidence="3 9" id="KW-0645">Protease</keyword>
<comment type="catalytic activity">
    <reaction evidence="9">
        <text>Release of signal peptides from bacterial membrane prolipoproteins. Hydrolyzes -Xaa-Yaa-Zaa-|-(S,diacylglyceryl)Cys-, in which Xaa is hydrophobic (preferably Leu), and Yaa (Ala or Ser) and Zaa (Gly or Ala) have small, neutral side chains.</text>
        <dbReference type="EC" id="3.4.23.36"/>
    </reaction>
</comment>
<dbReference type="HAMAP" id="MF_00161">
    <property type="entry name" value="LspA"/>
    <property type="match status" value="1"/>
</dbReference>
<keyword evidence="7 9" id="KW-1133">Transmembrane helix</keyword>
<dbReference type="Pfam" id="PF01252">
    <property type="entry name" value="Peptidase_A8"/>
    <property type="match status" value="1"/>
</dbReference>
<proteinExistence type="inferred from homology"/>
<dbReference type="Proteomes" id="UP000318995">
    <property type="component" value="Unassembled WGS sequence"/>
</dbReference>
<feature type="region of interest" description="Disordered" evidence="11">
    <location>
        <begin position="195"/>
        <end position="216"/>
    </location>
</feature>
<dbReference type="PANTHER" id="PTHR33695">
    <property type="entry name" value="LIPOPROTEIN SIGNAL PEPTIDASE"/>
    <property type="match status" value="1"/>
</dbReference>
<evidence type="ECO:0000313" key="12">
    <source>
        <dbReference type="EMBL" id="TWT42561.1"/>
    </source>
</evidence>
<feature type="transmembrane region" description="Helical" evidence="9">
    <location>
        <begin position="27"/>
        <end position="49"/>
    </location>
</feature>
<dbReference type="GO" id="GO:0005886">
    <property type="term" value="C:plasma membrane"/>
    <property type="evidence" value="ECO:0007669"/>
    <property type="project" value="UniProtKB-SubCell"/>
</dbReference>
<keyword evidence="12" id="KW-0449">Lipoprotein</keyword>
<name>A0A5C5VXW4_9BACT</name>
<evidence type="ECO:0000313" key="13">
    <source>
        <dbReference type="Proteomes" id="UP000318995"/>
    </source>
</evidence>
<feature type="compositionally biased region" description="Acidic residues" evidence="11">
    <location>
        <begin position="206"/>
        <end position="216"/>
    </location>
</feature>
<dbReference type="GO" id="GO:0006508">
    <property type="term" value="P:proteolysis"/>
    <property type="evidence" value="ECO:0007669"/>
    <property type="project" value="UniProtKB-KW"/>
</dbReference>
<evidence type="ECO:0000256" key="4">
    <source>
        <dbReference type="ARBA" id="ARBA00022692"/>
    </source>
</evidence>
<evidence type="ECO:0000256" key="6">
    <source>
        <dbReference type="ARBA" id="ARBA00022801"/>
    </source>
</evidence>
<evidence type="ECO:0000256" key="5">
    <source>
        <dbReference type="ARBA" id="ARBA00022750"/>
    </source>
</evidence>
<comment type="function">
    <text evidence="9">This protein specifically catalyzes the removal of signal peptides from prolipoproteins.</text>
</comment>
<organism evidence="12 13">
    <name type="scientific">Botrimarina hoheduenensis</name>
    <dbReference type="NCBI Taxonomy" id="2528000"/>
    <lineage>
        <taxon>Bacteria</taxon>
        <taxon>Pseudomonadati</taxon>
        <taxon>Planctomycetota</taxon>
        <taxon>Planctomycetia</taxon>
        <taxon>Pirellulales</taxon>
        <taxon>Lacipirellulaceae</taxon>
        <taxon>Botrimarina</taxon>
    </lineage>
</organism>
<reference evidence="12 13" key="1">
    <citation type="submission" date="2019-02" db="EMBL/GenBank/DDBJ databases">
        <title>Deep-cultivation of Planctomycetes and their phenomic and genomic characterization uncovers novel biology.</title>
        <authorList>
            <person name="Wiegand S."/>
            <person name="Jogler M."/>
            <person name="Boedeker C."/>
            <person name="Pinto D."/>
            <person name="Vollmers J."/>
            <person name="Rivas-Marin E."/>
            <person name="Kohn T."/>
            <person name="Peeters S.H."/>
            <person name="Heuer A."/>
            <person name="Rast P."/>
            <person name="Oberbeckmann S."/>
            <person name="Bunk B."/>
            <person name="Jeske O."/>
            <person name="Meyerdierks A."/>
            <person name="Storesund J.E."/>
            <person name="Kallscheuer N."/>
            <person name="Luecker S."/>
            <person name="Lage O.M."/>
            <person name="Pohl T."/>
            <person name="Merkel B.J."/>
            <person name="Hornburger P."/>
            <person name="Mueller R.-W."/>
            <person name="Bruemmer F."/>
            <person name="Labrenz M."/>
            <person name="Spormann A.M."/>
            <person name="Op Den Camp H."/>
            <person name="Overmann J."/>
            <person name="Amann R."/>
            <person name="Jetten M.S.M."/>
            <person name="Mascher T."/>
            <person name="Medema M.H."/>
            <person name="Devos D.P."/>
            <person name="Kaster A.-K."/>
            <person name="Ovreas L."/>
            <person name="Rohde M."/>
            <person name="Galperin M.Y."/>
            <person name="Jogler C."/>
        </authorList>
    </citation>
    <scope>NUCLEOTIDE SEQUENCE [LARGE SCALE GENOMIC DNA]</scope>
    <source>
        <strain evidence="12 13">Pla111</strain>
    </source>
</reference>
<gene>
    <name evidence="9" type="primary">lspA</name>
    <name evidence="12" type="ORF">Pla111_28660</name>
</gene>
<dbReference type="GO" id="GO:0004190">
    <property type="term" value="F:aspartic-type endopeptidase activity"/>
    <property type="evidence" value="ECO:0007669"/>
    <property type="project" value="UniProtKB-UniRule"/>
</dbReference>
<comment type="caution">
    <text evidence="9">Lacks conserved residue(s) required for the propagation of feature annotation.</text>
</comment>
<evidence type="ECO:0000256" key="10">
    <source>
        <dbReference type="RuleBase" id="RU004181"/>
    </source>
</evidence>
<dbReference type="EMBL" id="SJPH01000007">
    <property type="protein sequence ID" value="TWT42561.1"/>
    <property type="molecule type" value="Genomic_DNA"/>
</dbReference>
<evidence type="ECO:0000256" key="8">
    <source>
        <dbReference type="ARBA" id="ARBA00023136"/>
    </source>
</evidence>
<feature type="active site" evidence="9">
    <location>
        <position position="175"/>
    </location>
</feature>
<comment type="pathway">
    <text evidence="9">Protein modification; lipoprotein biosynthesis (signal peptide cleavage).</text>
</comment>
<protein>
    <recommendedName>
        <fullName evidence="9">Lipoprotein signal peptidase</fullName>
        <ecNumber evidence="9">3.4.23.36</ecNumber>
    </recommendedName>
    <alternativeName>
        <fullName evidence="9">Prolipoprotein signal peptidase</fullName>
    </alternativeName>
    <alternativeName>
        <fullName evidence="9">Signal peptidase II</fullName>
        <shortName evidence="9">SPase II</shortName>
    </alternativeName>
</protein>
<sequence length="216" mass="22830">MDPVSNAPHLANSPVAATSGGPPLSRYLAFGVLTVAGLAADLLTKAWLFSWPGGLGHIYWLIPDYVGLQTSLNEGALFGIGQGAVSLFAALSLAAALAIPVWLFAFRAANDWWLTITLGTVMGGVLGNLYDRLGLSGLRWGPADPRAGEPVYAVRDWILLQLGDAWRWPNFNIADSLLVVGAAALFLRAWLEPASPASPSRGSDALTEEPSPDLPN</sequence>
<dbReference type="UniPathway" id="UPA00665"/>
<feature type="transmembrane region" description="Helical" evidence="9">
    <location>
        <begin position="84"/>
        <end position="105"/>
    </location>
</feature>
<comment type="caution">
    <text evidence="12">The sequence shown here is derived from an EMBL/GenBank/DDBJ whole genome shotgun (WGS) entry which is preliminary data.</text>
</comment>
<keyword evidence="4 9" id="KW-0812">Transmembrane</keyword>
<dbReference type="PANTHER" id="PTHR33695:SF1">
    <property type="entry name" value="LIPOPROTEIN SIGNAL PEPTIDASE"/>
    <property type="match status" value="1"/>
</dbReference>
<keyword evidence="8 9" id="KW-0472">Membrane</keyword>
<dbReference type="InterPro" id="IPR001872">
    <property type="entry name" value="Peptidase_A8"/>
</dbReference>
<keyword evidence="2 9" id="KW-1003">Cell membrane</keyword>
<accession>A0A5C5VXW4</accession>
<evidence type="ECO:0000256" key="9">
    <source>
        <dbReference type="HAMAP-Rule" id="MF_00161"/>
    </source>
</evidence>
<comment type="subcellular location">
    <subcellularLocation>
        <location evidence="9">Cell membrane</location>
        <topology evidence="9">Multi-pass membrane protein</topology>
    </subcellularLocation>
</comment>
<evidence type="ECO:0000256" key="3">
    <source>
        <dbReference type="ARBA" id="ARBA00022670"/>
    </source>
</evidence>
<comment type="similarity">
    <text evidence="1 9 10">Belongs to the peptidase A8 family.</text>
</comment>
<dbReference type="OrthoDB" id="9810259at2"/>
<keyword evidence="13" id="KW-1185">Reference proteome</keyword>
<evidence type="ECO:0000256" key="1">
    <source>
        <dbReference type="ARBA" id="ARBA00006139"/>
    </source>
</evidence>
<dbReference type="EC" id="3.4.23.36" evidence="9"/>
<feature type="transmembrane region" description="Helical" evidence="9">
    <location>
        <begin position="112"/>
        <end position="130"/>
    </location>
</feature>
<feature type="active site" evidence="9">
    <location>
        <position position="156"/>
    </location>
</feature>
<dbReference type="PRINTS" id="PR00781">
    <property type="entry name" value="LIPOSIGPTASE"/>
</dbReference>
<keyword evidence="5 9" id="KW-0064">Aspartyl protease</keyword>
<keyword evidence="6 9" id="KW-0378">Hydrolase</keyword>
<dbReference type="AlphaFoldDB" id="A0A5C5VXW4"/>
<evidence type="ECO:0000256" key="11">
    <source>
        <dbReference type="SAM" id="MobiDB-lite"/>
    </source>
</evidence>